<sequence>MSIEYFENLRWRNRDSWLGFNHESALKMISGGSILDLGCGDGTLLDFLKSRNIHARGLDISQEAVNKCKLKGLDVEHFDFSDGKLPYENDSFDYVIMLDVLEHLYDPAKLLNEAKRVTKKFVILSVPNFSSLPARLQVVLGKVPENNRRGKGHVYWFNWDVLKKMLDGHNLDIVALKCRTFWQNKFAIGTLSRFLMRKLPNLFALTLVVKAVKKENQS</sequence>
<accession>A0A0G0UMH2</accession>
<name>A0A0G0UMH2_9BACT</name>
<proteinExistence type="predicted"/>
<dbReference type="InterPro" id="IPR029063">
    <property type="entry name" value="SAM-dependent_MTases_sf"/>
</dbReference>
<dbReference type="CDD" id="cd02440">
    <property type="entry name" value="AdoMet_MTases"/>
    <property type="match status" value="1"/>
</dbReference>
<dbReference type="SUPFAM" id="SSF53335">
    <property type="entry name" value="S-adenosyl-L-methionine-dependent methyltransferases"/>
    <property type="match status" value="1"/>
</dbReference>
<evidence type="ECO:0000313" key="2">
    <source>
        <dbReference type="Proteomes" id="UP000033918"/>
    </source>
</evidence>
<gene>
    <name evidence="1" type="ORF">UU38_C0004G0073</name>
</gene>
<protein>
    <submittedName>
        <fullName evidence="1">Methionine biosynthesis protein MetW</fullName>
    </submittedName>
</protein>
<comment type="caution">
    <text evidence="1">The sequence shown here is derived from an EMBL/GenBank/DDBJ whole genome shotgun (WGS) entry which is preliminary data.</text>
</comment>
<dbReference type="Pfam" id="PF07021">
    <property type="entry name" value="MetW"/>
    <property type="match status" value="1"/>
</dbReference>
<evidence type="ECO:0000313" key="1">
    <source>
        <dbReference type="EMBL" id="KKR88711.1"/>
    </source>
</evidence>
<dbReference type="PANTHER" id="PTHR43861:SF6">
    <property type="entry name" value="METHYLTRANSFERASE TYPE 11"/>
    <property type="match status" value="1"/>
</dbReference>
<dbReference type="PANTHER" id="PTHR43861">
    <property type="entry name" value="TRANS-ACONITATE 2-METHYLTRANSFERASE-RELATED"/>
    <property type="match status" value="1"/>
</dbReference>
<dbReference type="AlphaFoldDB" id="A0A0G0UMH2"/>
<dbReference type="EMBL" id="LCAK01000004">
    <property type="protein sequence ID" value="KKR88711.1"/>
    <property type="molecule type" value="Genomic_DNA"/>
</dbReference>
<dbReference type="Gene3D" id="3.40.50.150">
    <property type="entry name" value="Vaccinia Virus protein VP39"/>
    <property type="match status" value="1"/>
</dbReference>
<organism evidence="1 2">
    <name type="scientific">Candidatus Wolfebacteria bacterium GW2011_GWB1_41_12</name>
    <dbReference type="NCBI Taxonomy" id="1619006"/>
    <lineage>
        <taxon>Bacteria</taxon>
        <taxon>Candidatus Wolfeibacteriota</taxon>
    </lineage>
</organism>
<dbReference type="InterPro" id="IPR010743">
    <property type="entry name" value="Methionine_synth_MetW"/>
</dbReference>
<dbReference type="Proteomes" id="UP000033918">
    <property type="component" value="Unassembled WGS sequence"/>
</dbReference>
<reference evidence="1 2" key="1">
    <citation type="journal article" date="2015" name="Nature">
        <title>rRNA introns, odd ribosomes, and small enigmatic genomes across a large radiation of phyla.</title>
        <authorList>
            <person name="Brown C.T."/>
            <person name="Hug L.A."/>
            <person name="Thomas B.C."/>
            <person name="Sharon I."/>
            <person name="Castelle C.J."/>
            <person name="Singh A."/>
            <person name="Wilkins M.J."/>
            <person name="Williams K.H."/>
            <person name="Banfield J.F."/>
        </authorList>
    </citation>
    <scope>NUCLEOTIDE SEQUENCE [LARGE SCALE GENOMIC DNA]</scope>
</reference>